<name>A0ABV8MQQ2_9NEIS</name>
<reference evidence="3" key="1">
    <citation type="journal article" date="2019" name="Int. J. Syst. Evol. Microbiol.">
        <title>The Global Catalogue of Microorganisms (GCM) 10K type strain sequencing project: providing services to taxonomists for standard genome sequencing and annotation.</title>
        <authorList>
            <consortium name="The Broad Institute Genomics Platform"/>
            <consortium name="The Broad Institute Genome Sequencing Center for Infectious Disease"/>
            <person name="Wu L."/>
            <person name="Ma J."/>
        </authorList>
    </citation>
    <scope>NUCLEOTIDE SEQUENCE [LARGE SCALE GENOMIC DNA]</scope>
    <source>
        <strain evidence="3">LMG 29894</strain>
    </source>
</reference>
<gene>
    <name evidence="2" type="ORF">ACFOW7_09230</name>
</gene>
<comment type="caution">
    <text evidence="2">The sequence shown here is derived from an EMBL/GenBank/DDBJ whole genome shotgun (WGS) entry which is preliminary data.</text>
</comment>
<evidence type="ECO:0000313" key="3">
    <source>
        <dbReference type="Proteomes" id="UP001595791"/>
    </source>
</evidence>
<keyword evidence="3" id="KW-1185">Reference proteome</keyword>
<dbReference type="Proteomes" id="UP001595791">
    <property type="component" value="Unassembled WGS sequence"/>
</dbReference>
<dbReference type="InterPro" id="IPR036513">
    <property type="entry name" value="STAS_dom_sf"/>
</dbReference>
<dbReference type="Pfam" id="PF01740">
    <property type="entry name" value="STAS"/>
    <property type="match status" value="1"/>
</dbReference>
<dbReference type="InterPro" id="IPR002645">
    <property type="entry name" value="STAS_dom"/>
</dbReference>
<dbReference type="EMBL" id="JBHSBU010000001">
    <property type="protein sequence ID" value="MFC4159530.1"/>
    <property type="molecule type" value="Genomic_DNA"/>
</dbReference>
<protein>
    <submittedName>
        <fullName evidence="2">STAS domain-containing protein</fullName>
    </submittedName>
</protein>
<organism evidence="2 3">
    <name type="scientific">Chitinimonas lacunae</name>
    <dbReference type="NCBI Taxonomy" id="1963018"/>
    <lineage>
        <taxon>Bacteria</taxon>
        <taxon>Pseudomonadati</taxon>
        <taxon>Pseudomonadota</taxon>
        <taxon>Betaproteobacteria</taxon>
        <taxon>Neisseriales</taxon>
        <taxon>Chitinibacteraceae</taxon>
        <taxon>Chitinimonas</taxon>
    </lineage>
</organism>
<accession>A0ABV8MQQ2</accession>
<evidence type="ECO:0000313" key="2">
    <source>
        <dbReference type="EMBL" id="MFC4159530.1"/>
    </source>
</evidence>
<feature type="domain" description="STAS" evidence="1">
    <location>
        <begin position="18"/>
        <end position="102"/>
    </location>
</feature>
<dbReference type="CDD" id="cd07043">
    <property type="entry name" value="STAS_anti-anti-sigma_factors"/>
    <property type="match status" value="1"/>
</dbReference>
<dbReference type="RefSeq" id="WP_378163383.1">
    <property type="nucleotide sequence ID" value="NZ_JBHSBU010000001.1"/>
</dbReference>
<sequence>MGPIVKIHGETGRLIVLGQFDVNLYRAFRGSSQQLLDNATVREILIDLEQVHSMDSSAIGMMLLLQERASLSDKSMYLINCRDAVRQTLAGSGAGRHFKFRH</sequence>
<dbReference type="Gene3D" id="3.30.750.24">
    <property type="entry name" value="STAS domain"/>
    <property type="match status" value="1"/>
</dbReference>
<proteinExistence type="predicted"/>
<dbReference type="SUPFAM" id="SSF52091">
    <property type="entry name" value="SpoIIaa-like"/>
    <property type="match status" value="1"/>
</dbReference>
<dbReference type="PROSITE" id="PS50801">
    <property type="entry name" value="STAS"/>
    <property type="match status" value="1"/>
</dbReference>
<evidence type="ECO:0000259" key="1">
    <source>
        <dbReference type="PROSITE" id="PS50801"/>
    </source>
</evidence>